<feature type="transmembrane region" description="Helical" evidence="2">
    <location>
        <begin position="25"/>
        <end position="48"/>
    </location>
</feature>
<dbReference type="RefSeq" id="WP_380563569.1">
    <property type="nucleotide sequence ID" value="NZ_JBEUKS010000002.1"/>
</dbReference>
<evidence type="ECO:0000256" key="1">
    <source>
        <dbReference type="SAM" id="MobiDB-lite"/>
    </source>
</evidence>
<evidence type="ECO:0000256" key="2">
    <source>
        <dbReference type="SAM" id="Phobius"/>
    </source>
</evidence>
<dbReference type="Proteomes" id="UP001592581">
    <property type="component" value="Unassembled WGS sequence"/>
</dbReference>
<keyword evidence="2" id="KW-0472">Membrane</keyword>
<name>A0ABV6XIA6_9ACTN</name>
<accession>A0ABV6XIA6</accession>
<dbReference type="EMBL" id="JBEUKS010000002">
    <property type="protein sequence ID" value="MFC1437975.1"/>
    <property type="molecule type" value="Genomic_DNA"/>
</dbReference>
<dbReference type="InterPro" id="IPR024414">
    <property type="entry name" value="Uncharacterised_PrgI"/>
</dbReference>
<reference evidence="3 4" key="1">
    <citation type="submission" date="2024-06" db="EMBL/GenBank/DDBJ databases">
        <authorList>
            <person name="Lee S.D."/>
        </authorList>
    </citation>
    <scope>NUCLEOTIDE SEQUENCE [LARGE SCALE GENOMIC DNA]</scope>
    <source>
        <strain evidence="3 4">N1-10</strain>
    </source>
</reference>
<evidence type="ECO:0000313" key="4">
    <source>
        <dbReference type="Proteomes" id="UP001592581"/>
    </source>
</evidence>
<keyword evidence="2" id="KW-1133">Transmembrane helix</keyword>
<feature type="region of interest" description="Disordered" evidence="1">
    <location>
        <begin position="290"/>
        <end position="312"/>
    </location>
</feature>
<protein>
    <submittedName>
        <fullName evidence="3">PrgI family protein</fullName>
    </submittedName>
</protein>
<keyword evidence="4" id="KW-1185">Reference proteome</keyword>
<dbReference type="Pfam" id="PF12666">
    <property type="entry name" value="PrgI"/>
    <property type="match status" value="1"/>
</dbReference>
<keyword evidence="2" id="KW-0812">Transmembrane</keyword>
<gene>
    <name evidence="3" type="ORF">ABUW04_06860</name>
</gene>
<evidence type="ECO:0000313" key="3">
    <source>
        <dbReference type="EMBL" id="MFC1437975.1"/>
    </source>
</evidence>
<sequence length="312" mass="33527">MSRREPEGEWHDLVKIPAVDQEDRVLAGLTVRQVVQLGAVVAVLWLAYQATHSYLRPLVFVITAAPVLALAVAAVLTRRDGISLERWLLAAWHHRRTPRRLLPTGPDQQDFVTDRLADPGLAPLPLPAHAVAADGTVDLGDAGRSSISTAGTVNFALRTAAEQRMLIGGFGRWLNALTAPVQILVRTHRLDLAPMVAELRERAPGLPHRLLEDAAHAHADFLTHLAAGRDLLARQVLLVQHEPGSDRTAAQRVQRRAAEAASLLAGCEVQAALLDRSGAYAVLLAACDPSTPPHSDPAVPDIPVTFTSGGRS</sequence>
<comment type="caution">
    <text evidence="3">The sequence shown here is derived from an EMBL/GenBank/DDBJ whole genome shotgun (WGS) entry which is preliminary data.</text>
</comment>
<proteinExistence type="predicted"/>
<organism evidence="3 4">
    <name type="scientific">Streptacidiphilus jeojiensis</name>
    <dbReference type="NCBI Taxonomy" id="3229225"/>
    <lineage>
        <taxon>Bacteria</taxon>
        <taxon>Bacillati</taxon>
        <taxon>Actinomycetota</taxon>
        <taxon>Actinomycetes</taxon>
        <taxon>Kitasatosporales</taxon>
        <taxon>Streptomycetaceae</taxon>
        <taxon>Streptacidiphilus</taxon>
    </lineage>
</organism>
<feature type="transmembrane region" description="Helical" evidence="2">
    <location>
        <begin position="54"/>
        <end position="76"/>
    </location>
</feature>